<proteinExistence type="predicted"/>
<dbReference type="Proteomes" id="UP001302126">
    <property type="component" value="Unassembled WGS sequence"/>
</dbReference>
<reference evidence="1" key="1">
    <citation type="journal article" date="2023" name="Mol. Phylogenet. Evol.">
        <title>Genome-scale phylogeny and comparative genomics of the fungal order Sordariales.</title>
        <authorList>
            <person name="Hensen N."/>
            <person name="Bonometti L."/>
            <person name="Westerberg I."/>
            <person name="Brannstrom I.O."/>
            <person name="Guillou S."/>
            <person name="Cros-Aarteil S."/>
            <person name="Calhoun S."/>
            <person name="Haridas S."/>
            <person name="Kuo A."/>
            <person name="Mondo S."/>
            <person name="Pangilinan J."/>
            <person name="Riley R."/>
            <person name="LaButti K."/>
            <person name="Andreopoulos B."/>
            <person name="Lipzen A."/>
            <person name="Chen C."/>
            <person name="Yan M."/>
            <person name="Daum C."/>
            <person name="Ng V."/>
            <person name="Clum A."/>
            <person name="Steindorff A."/>
            <person name="Ohm R.A."/>
            <person name="Martin F."/>
            <person name="Silar P."/>
            <person name="Natvig D.O."/>
            <person name="Lalanne C."/>
            <person name="Gautier V."/>
            <person name="Ament-Velasquez S.L."/>
            <person name="Kruys A."/>
            <person name="Hutchinson M.I."/>
            <person name="Powell A.J."/>
            <person name="Barry K."/>
            <person name="Miller A.N."/>
            <person name="Grigoriev I.V."/>
            <person name="Debuchy R."/>
            <person name="Gladieux P."/>
            <person name="Hiltunen Thoren M."/>
            <person name="Johannesson H."/>
        </authorList>
    </citation>
    <scope>NUCLEOTIDE SEQUENCE</scope>
    <source>
        <strain evidence="1">PSN309</strain>
    </source>
</reference>
<keyword evidence="2" id="KW-1185">Reference proteome</keyword>
<protein>
    <submittedName>
        <fullName evidence="1">Uncharacterized protein</fullName>
    </submittedName>
</protein>
<organism evidence="1 2">
    <name type="scientific">Podospora australis</name>
    <dbReference type="NCBI Taxonomy" id="1536484"/>
    <lineage>
        <taxon>Eukaryota</taxon>
        <taxon>Fungi</taxon>
        <taxon>Dikarya</taxon>
        <taxon>Ascomycota</taxon>
        <taxon>Pezizomycotina</taxon>
        <taxon>Sordariomycetes</taxon>
        <taxon>Sordariomycetidae</taxon>
        <taxon>Sordariales</taxon>
        <taxon>Podosporaceae</taxon>
        <taxon>Podospora</taxon>
    </lineage>
</organism>
<evidence type="ECO:0000313" key="1">
    <source>
        <dbReference type="EMBL" id="KAK4193041.1"/>
    </source>
</evidence>
<evidence type="ECO:0000313" key="2">
    <source>
        <dbReference type="Proteomes" id="UP001302126"/>
    </source>
</evidence>
<dbReference type="EMBL" id="MU864352">
    <property type="protein sequence ID" value="KAK4193041.1"/>
    <property type="molecule type" value="Genomic_DNA"/>
</dbReference>
<dbReference type="AlphaFoldDB" id="A0AAN7ALE6"/>
<accession>A0AAN7ALE6</accession>
<gene>
    <name evidence="1" type="ORF">QBC35DRAFT_469367</name>
</gene>
<comment type="caution">
    <text evidence="1">The sequence shown here is derived from an EMBL/GenBank/DDBJ whole genome shotgun (WGS) entry which is preliminary data.</text>
</comment>
<sequence length="336" mass="38313">MSSAMASPPGFSFDLVDTLPYSQEATGVSIPEAILYVVTRGVCSTGAEISQNLALMTTRLSASAKWAFLARRGSDCMSPRQMFGALKAQVDSDRTPERDQLETERTSFDFQRWVSWQTKLQSLIITLNSREFSQACLVSEVTAWDGFRILARAKRARTDHTIEPTTRSTARISKSIYLLWPSGAFVWDDEETTSIQARTRSVLNRLRRACFDDTIDLELIKHQTRMRANIVDLDETGDIHEKLRTCSTLKLYRQLFKLRAWVSEIKRMAKEWDVDLRPEISELKHVAAGLKTAAMLVSYLETRLLALTRLIRLQYIHMIRRRDEGGRLGTSEPVLC</sequence>
<reference evidence="1" key="2">
    <citation type="submission" date="2023-05" db="EMBL/GenBank/DDBJ databases">
        <authorList>
            <consortium name="Lawrence Berkeley National Laboratory"/>
            <person name="Steindorff A."/>
            <person name="Hensen N."/>
            <person name="Bonometti L."/>
            <person name="Westerberg I."/>
            <person name="Brannstrom I.O."/>
            <person name="Guillou S."/>
            <person name="Cros-Aarteil S."/>
            <person name="Calhoun S."/>
            <person name="Haridas S."/>
            <person name="Kuo A."/>
            <person name="Mondo S."/>
            <person name="Pangilinan J."/>
            <person name="Riley R."/>
            <person name="Labutti K."/>
            <person name="Andreopoulos B."/>
            <person name="Lipzen A."/>
            <person name="Chen C."/>
            <person name="Yanf M."/>
            <person name="Daum C."/>
            <person name="Ng V."/>
            <person name="Clum A."/>
            <person name="Ohm R."/>
            <person name="Martin F."/>
            <person name="Silar P."/>
            <person name="Natvig D."/>
            <person name="Lalanne C."/>
            <person name="Gautier V."/>
            <person name="Ament-Velasquez S.L."/>
            <person name="Kruys A."/>
            <person name="Hutchinson M.I."/>
            <person name="Powell A.J."/>
            <person name="Barry K."/>
            <person name="Miller A.N."/>
            <person name="Grigoriev I.V."/>
            <person name="Debuchy R."/>
            <person name="Gladieux P."/>
            <person name="Thoren M.H."/>
            <person name="Johannesson H."/>
        </authorList>
    </citation>
    <scope>NUCLEOTIDE SEQUENCE</scope>
    <source>
        <strain evidence="1">PSN309</strain>
    </source>
</reference>
<name>A0AAN7ALE6_9PEZI</name>